<protein>
    <submittedName>
        <fullName evidence="3">Cyclase/dehydrase</fullName>
    </submittedName>
</protein>
<dbReference type="AlphaFoldDB" id="A0L4S7"/>
<dbReference type="PANTHER" id="PTHR12901">
    <property type="entry name" value="SPERM PROTEIN HOMOLOG"/>
    <property type="match status" value="1"/>
</dbReference>
<dbReference type="InterPro" id="IPR023393">
    <property type="entry name" value="START-like_dom_sf"/>
</dbReference>
<gene>
    <name evidence="3" type="ordered locus">Mmc1_0445</name>
</gene>
<dbReference type="InterPro" id="IPR005031">
    <property type="entry name" value="COQ10_START"/>
</dbReference>
<dbReference type="GO" id="GO:0045333">
    <property type="term" value="P:cellular respiration"/>
    <property type="evidence" value="ECO:0007669"/>
    <property type="project" value="InterPro"/>
</dbReference>
<dbReference type="EMBL" id="CP000471">
    <property type="protein sequence ID" value="ABK42970.1"/>
    <property type="molecule type" value="Genomic_DNA"/>
</dbReference>
<evidence type="ECO:0000313" key="4">
    <source>
        <dbReference type="Proteomes" id="UP000002586"/>
    </source>
</evidence>
<dbReference type="OrthoDB" id="9804759at2"/>
<evidence type="ECO:0000259" key="2">
    <source>
        <dbReference type="Pfam" id="PF03364"/>
    </source>
</evidence>
<dbReference type="SUPFAM" id="SSF55961">
    <property type="entry name" value="Bet v1-like"/>
    <property type="match status" value="1"/>
</dbReference>
<dbReference type="Gene3D" id="3.30.530.20">
    <property type="match status" value="1"/>
</dbReference>
<evidence type="ECO:0000256" key="1">
    <source>
        <dbReference type="ARBA" id="ARBA00008918"/>
    </source>
</evidence>
<proteinExistence type="inferred from homology"/>
<dbReference type="RefSeq" id="WP_011712140.1">
    <property type="nucleotide sequence ID" value="NC_008576.1"/>
</dbReference>
<dbReference type="Proteomes" id="UP000002586">
    <property type="component" value="Chromosome"/>
</dbReference>
<reference evidence="4" key="1">
    <citation type="journal article" date="2009" name="Appl. Environ. Microbiol.">
        <title>Complete genome sequence of the chemolithoautotrophic marine magnetotactic coccus strain MC-1.</title>
        <authorList>
            <person name="Schubbe S."/>
            <person name="Williams T.J."/>
            <person name="Xie G."/>
            <person name="Kiss H.E."/>
            <person name="Brettin T.S."/>
            <person name="Martinez D."/>
            <person name="Ross C.A."/>
            <person name="Schuler D."/>
            <person name="Cox B.L."/>
            <person name="Nealson K.H."/>
            <person name="Bazylinski D.A."/>
        </authorList>
    </citation>
    <scope>NUCLEOTIDE SEQUENCE [LARGE SCALE GENOMIC DNA]</scope>
    <source>
        <strain evidence="4">ATCC BAA-1437 / JCM 17883 / MC-1</strain>
    </source>
</reference>
<feature type="domain" description="Coenzyme Q-binding protein COQ10 START" evidence="2">
    <location>
        <begin position="10"/>
        <end position="135"/>
    </location>
</feature>
<sequence>MPKIKIEEIVPFSPQQMYDLVVDVDRYPEFLNWCCHAHIVKQEGNQFEAELTIMFKGIREKFRTLDKVVPGERVEISLVSGPFKHLTSLWVFEPVEPQGARCRIHFSIDFKFRNPVLNMTLGPVFSMISKQMVSDYRKRAAKLYR</sequence>
<dbReference type="GO" id="GO:0048039">
    <property type="term" value="F:ubiquinone binding"/>
    <property type="evidence" value="ECO:0007669"/>
    <property type="project" value="InterPro"/>
</dbReference>
<dbReference type="eggNOG" id="COG2867">
    <property type="taxonomic scope" value="Bacteria"/>
</dbReference>
<dbReference type="PANTHER" id="PTHR12901:SF10">
    <property type="entry name" value="COENZYME Q-BINDING PROTEIN COQ10, MITOCHONDRIAL"/>
    <property type="match status" value="1"/>
</dbReference>
<comment type="similarity">
    <text evidence="1">Belongs to the ribosome association toxin RatA family.</text>
</comment>
<dbReference type="STRING" id="156889.Mmc1_0445"/>
<reference evidence="3 4" key="2">
    <citation type="journal article" date="2012" name="Int. J. Syst. Evol. Microbiol.">
        <title>Magnetococcus marinus gen. nov., sp. nov., a marine, magnetotactic bacterium that represents a novel lineage (Magnetococcaceae fam. nov.; Magnetococcales ord. nov.) at the base of the Alphaproteobacteria.</title>
        <authorList>
            <person name="Bazylinski D.A."/>
            <person name="Williams T.J."/>
            <person name="Lefevre C.T."/>
            <person name="Berg R.J."/>
            <person name="Zhang C.L."/>
            <person name="Bowser S.S."/>
            <person name="Dean A.J."/>
            <person name="Beveridge T.J."/>
        </authorList>
    </citation>
    <scope>NUCLEOTIDE SEQUENCE [LARGE SCALE GENOMIC DNA]</scope>
    <source>
        <strain evidence="4">ATCC BAA-1437 / JCM 17883 / MC-1</strain>
    </source>
</reference>
<keyword evidence="4" id="KW-1185">Reference proteome</keyword>
<evidence type="ECO:0000313" key="3">
    <source>
        <dbReference type="EMBL" id="ABK42970.1"/>
    </source>
</evidence>
<dbReference type="InterPro" id="IPR044996">
    <property type="entry name" value="COQ10-like"/>
</dbReference>
<dbReference type="Pfam" id="PF03364">
    <property type="entry name" value="Polyketide_cyc"/>
    <property type="match status" value="1"/>
</dbReference>
<dbReference type="KEGG" id="mgm:Mmc1_0445"/>
<accession>A0L4S7</accession>
<dbReference type="HOGENOM" id="CLU_079653_3_1_5"/>
<organism evidence="3 4">
    <name type="scientific">Magnetococcus marinus (strain ATCC BAA-1437 / JCM 17883 / MC-1)</name>
    <dbReference type="NCBI Taxonomy" id="156889"/>
    <lineage>
        <taxon>Bacteria</taxon>
        <taxon>Pseudomonadati</taxon>
        <taxon>Pseudomonadota</taxon>
        <taxon>Magnetococcia</taxon>
        <taxon>Magnetococcales</taxon>
        <taxon>Magnetococcaceae</taxon>
        <taxon>Magnetococcus</taxon>
    </lineage>
</organism>
<name>A0L4S7_MAGMM</name>
<dbReference type="CDD" id="cd07813">
    <property type="entry name" value="COQ10p_like"/>
    <property type="match status" value="1"/>
</dbReference>